<comment type="caution">
    <text evidence="7">The sequence shown here is derived from an EMBL/GenBank/DDBJ whole genome shotgun (WGS) entry which is preliminary data.</text>
</comment>
<keyword evidence="8" id="KW-1185">Reference proteome</keyword>
<dbReference type="InterPro" id="IPR013785">
    <property type="entry name" value="Aldolase_TIM"/>
</dbReference>
<evidence type="ECO:0000256" key="2">
    <source>
        <dbReference type="ARBA" id="ARBA00005979"/>
    </source>
</evidence>
<comment type="similarity">
    <text evidence="2">Belongs to the NADH:flavin oxidoreductase/NADH oxidase family.</text>
</comment>
<accession>A0ABR0XAZ8</accession>
<sequence length="356" mass="39904">MEENREGDEKGIIIPLLTAYNMANFDLSHRIVLAPMTRMRSYNFIAQPHSVLYYSQRTTNGGFLISEASGISDTAQGYPHTPGIWTKEQVEAWKPIVRGFQPNGNPPISCTDKPIQTDKDIGGSNGAIFSTPHRLTVEEISQVIDDFRVAAKNAIEAGFDGIEIHAANGYLLDQFLKDQVNDRTDEYGGTLKNRGRFPLEIVEAIAQEIGSHRVGIRLSPYADYNECGDSSPDSLGLYLAEALNKYNILYCHVIEPRMITQFEKQETKRSLLPMRKTFKGTFIVAGGYDRNGGNEVLRRGEADLVAFGRLFLANPDLPRRFELDSVINKYDRSTFYSHDPVVGYTDYPFLADEANS</sequence>
<evidence type="ECO:0000256" key="1">
    <source>
        <dbReference type="ARBA" id="ARBA00001917"/>
    </source>
</evidence>
<dbReference type="Gene3D" id="3.20.20.70">
    <property type="entry name" value="Aldolase class I"/>
    <property type="match status" value="1"/>
</dbReference>
<organism evidence="7 8">
    <name type="scientific">Rehmannia glutinosa</name>
    <name type="common">Chinese foxglove</name>
    <dbReference type="NCBI Taxonomy" id="99300"/>
    <lineage>
        <taxon>Eukaryota</taxon>
        <taxon>Viridiplantae</taxon>
        <taxon>Streptophyta</taxon>
        <taxon>Embryophyta</taxon>
        <taxon>Tracheophyta</taxon>
        <taxon>Spermatophyta</taxon>
        <taxon>Magnoliopsida</taxon>
        <taxon>eudicotyledons</taxon>
        <taxon>Gunneridae</taxon>
        <taxon>Pentapetalae</taxon>
        <taxon>asterids</taxon>
        <taxon>lamiids</taxon>
        <taxon>Lamiales</taxon>
        <taxon>Orobanchaceae</taxon>
        <taxon>Rehmannieae</taxon>
        <taxon>Rehmannia</taxon>
    </lineage>
</organism>
<evidence type="ECO:0000313" key="7">
    <source>
        <dbReference type="EMBL" id="KAK6156312.1"/>
    </source>
</evidence>
<comment type="cofactor">
    <cofactor evidence="1">
        <name>FMN</name>
        <dbReference type="ChEBI" id="CHEBI:58210"/>
    </cofactor>
</comment>
<name>A0ABR0XAZ8_REHGL</name>
<feature type="domain" description="NADH:flavin oxidoreductase/NADH oxidase N-terminal" evidence="6">
    <location>
        <begin position="109"/>
        <end position="322"/>
    </location>
</feature>
<proteinExistence type="inferred from homology"/>
<dbReference type="EMBL" id="JABTTQ020000005">
    <property type="protein sequence ID" value="KAK6156312.1"/>
    <property type="molecule type" value="Genomic_DNA"/>
</dbReference>
<dbReference type="SUPFAM" id="SSF51395">
    <property type="entry name" value="FMN-linked oxidoreductases"/>
    <property type="match status" value="1"/>
</dbReference>
<protein>
    <recommendedName>
        <fullName evidence="6">NADH:flavin oxidoreductase/NADH oxidase N-terminal domain-containing protein</fullName>
    </recommendedName>
</protein>
<dbReference type="PANTHER" id="PTHR22893">
    <property type="entry name" value="NADH OXIDOREDUCTASE-RELATED"/>
    <property type="match status" value="1"/>
</dbReference>
<gene>
    <name evidence="7" type="ORF">DH2020_010560</name>
</gene>
<dbReference type="PANTHER" id="PTHR22893:SF62">
    <property type="entry name" value="12-OXOPHYTODIENOATE REDUCTASE-LIKE PROTEIN"/>
    <property type="match status" value="1"/>
</dbReference>
<dbReference type="Pfam" id="PF00724">
    <property type="entry name" value="Oxidored_FMN"/>
    <property type="match status" value="2"/>
</dbReference>
<dbReference type="InterPro" id="IPR001155">
    <property type="entry name" value="OxRdtase_FMN_N"/>
</dbReference>
<evidence type="ECO:0000313" key="8">
    <source>
        <dbReference type="Proteomes" id="UP001318860"/>
    </source>
</evidence>
<dbReference type="CDD" id="cd02933">
    <property type="entry name" value="OYE_like_FMN"/>
    <property type="match status" value="1"/>
</dbReference>
<keyword evidence="4" id="KW-0288">FMN</keyword>
<keyword evidence="3" id="KW-0285">Flavoprotein</keyword>
<keyword evidence="5" id="KW-0521">NADP</keyword>
<evidence type="ECO:0000256" key="5">
    <source>
        <dbReference type="ARBA" id="ARBA00022857"/>
    </source>
</evidence>
<evidence type="ECO:0000256" key="4">
    <source>
        <dbReference type="ARBA" id="ARBA00022643"/>
    </source>
</evidence>
<reference evidence="7 8" key="1">
    <citation type="journal article" date="2021" name="Comput. Struct. Biotechnol. J.">
        <title>De novo genome assembly of the potent medicinal plant Rehmannia glutinosa using nanopore technology.</title>
        <authorList>
            <person name="Ma L."/>
            <person name="Dong C."/>
            <person name="Song C."/>
            <person name="Wang X."/>
            <person name="Zheng X."/>
            <person name="Niu Y."/>
            <person name="Chen S."/>
            <person name="Feng W."/>
        </authorList>
    </citation>
    <scope>NUCLEOTIDE SEQUENCE [LARGE SCALE GENOMIC DNA]</scope>
    <source>
        <strain evidence="7">DH-2019</strain>
    </source>
</reference>
<evidence type="ECO:0000259" key="6">
    <source>
        <dbReference type="Pfam" id="PF00724"/>
    </source>
</evidence>
<dbReference type="InterPro" id="IPR045247">
    <property type="entry name" value="Oye-like"/>
</dbReference>
<feature type="domain" description="NADH:flavin oxidoreductase/NADH oxidase N-terminal" evidence="6">
    <location>
        <begin position="22"/>
        <end position="103"/>
    </location>
</feature>
<evidence type="ECO:0000256" key="3">
    <source>
        <dbReference type="ARBA" id="ARBA00022630"/>
    </source>
</evidence>
<dbReference type="Proteomes" id="UP001318860">
    <property type="component" value="Unassembled WGS sequence"/>
</dbReference>